<comment type="similarity">
    <text evidence="1">Belongs to the PPR family. P subfamily.</text>
</comment>
<organism evidence="4 5">
    <name type="scientific">Durio zibethinus</name>
    <name type="common">Durian</name>
    <dbReference type="NCBI Taxonomy" id="66656"/>
    <lineage>
        <taxon>Eukaryota</taxon>
        <taxon>Viridiplantae</taxon>
        <taxon>Streptophyta</taxon>
        <taxon>Embryophyta</taxon>
        <taxon>Tracheophyta</taxon>
        <taxon>Spermatophyta</taxon>
        <taxon>Magnoliopsida</taxon>
        <taxon>eudicotyledons</taxon>
        <taxon>Gunneridae</taxon>
        <taxon>Pentapetalae</taxon>
        <taxon>rosids</taxon>
        <taxon>malvids</taxon>
        <taxon>Malvales</taxon>
        <taxon>Malvaceae</taxon>
        <taxon>Helicteroideae</taxon>
        <taxon>Durio</taxon>
    </lineage>
</organism>
<dbReference type="PROSITE" id="PS51375">
    <property type="entry name" value="PPR"/>
    <property type="match status" value="4"/>
</dbReference>
<feature type="repeat" description="PPR" evidence="3">
    <location>
        <begin position="157"/>
        <end position="191"/>
    </location>
</feature>
<dbReference type="NCBIfam" id="TIGR00756">
    <property type="entry name" value="PPR"/>
    <property type="match status" value="5"/>
</dbReference>
<sequence>MSSLTRVLRRTFSTTPIPKPSSVRMFAADLYKERNLELLVEKFKKYCEHGRFRNRNGIYEDTVRRLASAGRFRWIEEILEDQKKYKDISKEGFAARLIHLYGKAGMFAQAYKVFDEMPNRGLLSFNALMGACVNAKKFDKVTGFFKELPEKLSIEPDLVSYNTVIKAFCEMGSLDSASLMLDEMEKKGVQPDLITFNTLLDGFFKKGRFVDGEKIWSKMVDKNVEPDIRSYNTKLLGLVTEKRMEEAVNLVEEMRSKGGKLDVFTFNYMIRGFVNEGKLEEVKDWYSQIGKNDCAPDKLTFTMLVPFLCEKGDLRFAIEVCKEIFGGKKLVGAALLQRVVDELVKASKIEDAKEIVELGKSNTFCHYKLNMPAE</sequence>
<dbReference type="PANTHER" id="PTHR47936">
    <property type="entry name" value="PPR_LONG DOMAIN-CONTAINING PROTEIN"/>
    <property type="match status" value="1"/>
</dbReference>
<dbReference type="GO" id="GO:0010019">
    <property type="term" value="P:chloroplast-nucleus signaling pathway"/>
    <property type="evidence" value="ECO:0007669"/>
    <property type="project" value="TreeGrafter"/>
</dbReference>
<evidence type="ECO:0000256" key="3">
    <source>
        <dbReference type="PROSITE-ProRule" id="PRU00708"/>
    </source>
</evidence>
<dbReference type="Pfam" id="PF13041">
    <property type="entry name" value="PPR_2"/>
    <property type="match status" value="2"/>
</dbReference>
<dbReference type="PANTHER" id="PTHR47936:SF5">
    <property type="entry name" value="PENTACOTRIPEPTIDE-REPEAT REGION OF PRORP DOMAIN-CONTAINING PROTEIN"/>
    <property type="match status" value="1"/>
</dbReference>
<evidence type="ECO:0000256" key="1">
    <source>
        <dbReference type="ARBA" id="ARBA00007626"/>
    </source>
</evidence>
<dbReference type="Pfam" id="PF01535">
    <property type="entry name" value="PPR"/>
    <property type="match status" value="2"/>
</dbReference>
<dbReference type="GeneID" id="111318782"/>
<gene>
    <name evidence="5" type="primary">LOC111318782</name>
</gene>
<reference evidence="5" key="1">
    <citation type="submission" date="2025-08" db="UniProtKB">
        <authorList>
            <consortium name="RefSeq"/>
        </authorList>
    </citation>
    <scope>IDENTIFICATION</scope>
    <source>
        <tissue evidence="5">Fruit stalk</tissue>
    </source>
</reference>
<dbReference type="InterPro" id="IPR002885">
    <property type="entry name" value="PPR_rpt"/>
</dbReference>
<name>A0A6P6BJT4_DURZI</name>
<feature type="repeat" description="PPR" evidence="3">
    <location>
        <begin position="262"/>
        <end position="296"/>
    </location>
</feature>
<feature type="repeat" description="PPR" evidence="3">
    <location>
        <begin position="227"/>
        <end position="261"/>
    </location>
</feature>
<dbReference type="Gene3D" id="1.25.40.10">
    <property type="entry name" value="Tetratricopeptide repeat domain"/>
    <property type="match status" value="3"/>
</dbReference>
<evidence type="ECO:0000313" key="4">
    <source>
        <dbReference type="Proteomes" id="UP000515121"/>
    </source>
</evidence>
<proteinExistence type="inferred from homology"/>
<dbReference type="RefSeq" id="XP_022777387.1">
    <property type="nucleotide sequence ID" value="XM_022921652.1"/>
</dbReference>
<dbReference type="Proteomes" id="UP000515121">
    <property type="component" value="Unplaced"/>
</dbReference>
<evidence type="ECO:0000256" key="2">
    <source>
        <dbReference type="ARBA" id="ARBA00022737"/>
    </source>
</evidence>
<dbReference type="GO" id="GO:0031930">
    <property type="term" value="P:mitochondria-nucleus signaling pathway"/>
    <property type="evidence" value="ECO:0007669"/>
    <property type="project" value="TreeGrafter"/>
</dbReference>
<keyword evidence="4" id="KW-1185">Reference proteome</keyword>
<protein>
    <submittedName>
        <fullName evidence="5">Pentatricopeptide repeat-containing protein At1g55890, mitochondrial-like</fullName>
    </submittedName>
</protein>
<accession>A0A6P6BJT4</accession>
<dbReference type="InterPro" id="IPR011990">
    <property type="entry name" value="TPR-like_helical_dom_sf"/>
</dbReference>
<feature type="repeat" description="PPR" evidence="3">
    <location>
        <begin position="192"/>
        <end position="226"/>
    </location>
</feature>
<dbReference type="GO" id="GO:0009507">
    <property type="term" value="C:chloroplast"/>
    <property type="evidence" value="ECO:0007669"/>
    <property type="project" value="TreeGrafter"/>
</dbReference>
<dbReference type="KEGG" id="dzi:111318782"/>
<dbReference type="AlphaFoldDB" id="A0A6P6BJT4"/>
<keyword evidence="2" id="KW-0677">Repeat</keyword>
<dbReference type="OrthoDB" id="185373at2759"/>
<evidence type="ECO:0000313" key="5">
    <source>
        <dbReference type="RefSeq" id="XP_022777387.1"/>
    </source>
</evidence>